<dbReference type="Proteomes" id="UP000791080">
    <property type="component" value="Unassembled WGS sequence"/>
</dbReference>
<evidence type="ECO:0000313" key="1">
    <source>
        <dbReference type="EMBL" id="MCP2332147.1"/>
    </source>
</evidence>
<proteinExistence type="predicted"/>
<protein>
    <submittedName>
        <fullName evidence="1">Uncharacterized protein</fullName>
    </submittedName>
</protein>
<comment type="caution">
    <text evidence="1">The sequence shown here is derived from an EMBL/GenBank/DDBJ whole genome shotgun (WGS) entry which is preliminary data.</text>
</comment>
<keyword evidence="2" id="KW-1185">Reference proteome</keyword>
<organism evidence="1 2">
    <name type="scientific">Actinoalloteichus caeruleus DSM 43889</name>
    <dbReference type="NCBI Taxonomy" id="1120930"/>
    <lineage>
        <taxon>Bacteria</taxon>
        <taxon>Bacillati</taxon>
        <taxon>Actinomycetota</taxon>
        <taxon>Actinomycetes</taxon>
        <taxon>Pseudonocardiales</taxon>
        <taxon>Pseudonocardiaceae</taxon>
        <taxon>Actinoalloteichus</taxon>
        <taxon>Actinoalloteichus cyanogriseus</taxon>
    </lineage>
</organism>
<reference evidence="1 2" key="2">
    <citation type="submission" date="2022-06" db="EMBL/GenBank/DDBJ databases">
        <title>Genomic Encyclopedia of Type Strains, Phase I: the one thousand microbial genomes (KMG-I) project.</title>
        <authorList>
            <person name="Kyrpides N."/>
        </authorList>
    </citation>
    <scope>NUCLEOTIDE SEQUENCE [LARGE SCALE GENOMIC DNA]</scope>
    <source>
        <strain evidence="1 2">DSM 43889</strain>
    </source>
</reference>
<gene>
    <name evidence="1" type="ORF">G443_002417</name>
</gene>
<evidence type="ECO:0000313" key="2">
    <source>
        <dbReference type="Proteomes" id="UP000791080"/>
    </source>
</evidence>
<accession>A0ABT1JIN5</accession>
<reference evidence="1 2" key="1">
    <citation type="submission" date="2013-07" db="EMBL/GenBank/DDBJ databases">
        <authorList>
            <consortium name="DOE Joint Genome Institute"/>
            <person name="Reeve W."/>
            <person name="Huntemann M."/>
            <person name="Han J."/>
            <person name="Chen A."/>
            <person name="Kyrpides N."/>
            <person name="Mavromatis K."/>
            <person name="Markowitz V."/>
            <person name="Palaniappan K."/>
            <person name="Ivanova N."/>
            <person name="Schaumberg A."/>
            <person name="Pati A."/>
            <person name="Liolios K."/>
            <person name="Nordberg H.P."/>
            <person name="Cantor M.N."/>
            <person name="Hua S.X."/>
            <person name="Woyke T."/>
        </authorList>
    </citation>
    <scope>NUCLEOTIDE SEQUENCE [LARGE SCALE GENOMIC DNA]</scope>
    <source>
        <strain evidence="1 2">DSM 43889</strain>
    </source>
</reference>
<sequence length="68" mass="6952">MHVETGGAGAGDAATGRMVGGIARFRAEAAAGRVSIDPESAESMAARIDAIRGRVARMPRAERSPLST</sequence>
<name>A0ABT1JIN5_ACTCY</name>
<dbReference type="EMBL" id="AUBJ02000001">
    <property type="protein sequence ID" value="MCP2332147.1"/>
    <property type="molecule type" value="Genomic_DNA"/>
</dbReference>